<dbReference type="OMA" id="WNIEYNG"/>
<protein>
    <recommendedName>
        <fullName evidence="4">Short-chain collagen C4</fullName>
    </recommendedName>
</protein>
<feature type="signal peptide" evidence="1">
    <location>
        <begin position="1"/>
        <end position="21"/>
    </location>
</feature>
<dbReference type="Proteomes" id="UP000005408">
    <property type="component" value="Unassembled WGS sequence"/>
</dbReference>
<dbReference type="OrthoDB" id="6086925at2759"/>
<accession>A0A8W8K3R1</accession>
<dbReference type="GO" id="GO:0005615">
    <property type="term" value="C:extracellular space"/>
    <property type="evidence" value="ECO:0007669"/>
    <property type="project" value="TreeGrafter"/>
</dbReference>
<dbReference type="AlphaFoldDB" id="A0A8W8K3R1"/>
<sequence length="265" mass="29419">MAKFVWSLVFTVVVFCRHFNAKNVDKRILMNDPDLFHSQIQAVQRELEKVNSHLTNTIAAQQAEIESLKQITNNRYANQGSTYTIWGKRNCPPKNGTDTVYSGIAGGGHYNRDGNGANTLCLPHNPDPAPLDFPTHFQNDDRASSSFIYGSEYQYTYRNVAVDDDVPCAVCDVANVSSIIMIPAKMTCPSKWSIEYAGVLTAASQYSGLAIREYLCVDENAEYLMDGTRQNFDGRLFYPVQAACGALPCPPYKESQLIACVVCSK</sequence>
<keyword evidence="1" id="KW-0732">Signal</keyword>
<reference evidence="2" key="1">
    <citation type="submission" date="2022-08" db="UniProtKB">
        <authorList>
            <consortium name="EnsemblMetazoa"/>
        </authorList>
    </citation>
    <scope>IDENTIFICATION</scope>
    <source>
        <strain evidence="2">05x7-T-G4-1.051#20</strain>
    </source>
</reference>
<evidence type="ECO:0000313" key="3">
    <source>
        <dbReference type="Proteomes" id="UP000005408"/>
    </source>
</evidence>
<dbReference type="InterPro" id="IPR051077">
    <property type="entry name" value="Ca-dependent_lectin"/>
</dbReference>
<evidence type="ECO:0000256" key="1">
    <source>
        <dbReference type="SAM" id="SignalP"/>
    </source>
</evidence>
<name>A0A8W8K3R1_MAGGI</name>
<proteinExistence type="predicted"/>
<evidence type="ECO:0008006" key="4">
    <source>
        <dbReference type="Google" id="ProtNLM"/>
    </source>
</evidence>
<evidence type="ECO:0000313" key="2">
    <source>
        <dbReference type="EnsemblMetazoa" id="G21518.1:cds"/>
    </source>
</evidence>
<organism evidence="2 3">
    <name type="scientific">Magallana gigas</name>
    <name type="common">Pacific oyster</name>
    <name type="synonym">Crassostrea gigas</name>
    <dbReference type="NCBI Taxonomy" id="29159"/>
    <lineage>
        <taxon>Eukaryota</taxon>
        <taxon>Metazoa</taxon>
        <taxon>Spiralia</taxon>
        <taxon>Lophotrochozoa</taxon>
        <taxon>Mollusca</taxon>
        <taxon>Bivalvia</taxon>
        <taxon>Autobranchia</taxon>
        <taxon>Pteriomorphia</taxon>
        <taxon>Ostreida</taxon>
        <taxon>Ostreoidea</taxon>
        <taxon>Ostreidae</taxon>
        <taxon>Magallana</taxon>
    </lineage>
</organism>
<dbReference type="PANTHER" id="PTHR24024:SF18">
    <property type="entry name" value="SHORT-CHAIN COLLAGEN C4-LIKE"/>
    <property type="match status" value="1"/>
</dbReference>
<feature type="chain" id="PRO_5036489641" description="Short-chain collagen C4" evidence="1">
    <location>
        <begin position="22"/>
        <end position="265"/>
    </location>
</feature>
<keyword evidence="3" id="KW-1185">Reference proteome</keyword>
<dbReference type="PANTHER" id="PTHR24024">
    <property type="entry name" value="PULMONARY SURFACTANT-ASSOCIATED PROTEIN A"/>
    <property type="match status" value="1"/>
</dbReference>
<dbReference type="EnsemblMetazoa" id="G21518.1">
    <property type="protein sequence ID" value="G21518.1:cds"/>
    <property type="gene ID" value="G21518"/>
</dbReference>